<protein>
    <submittedName>
        <fullName evidence="1">Uncharacterized protein</fullName>
    </submittedName>
</protein>
<reference evidence="1" key="1">
    <citation type="submission" date="2023-03" db="EMBL/GenBank/DDBJ databases">
        <title>Electrophorus voltai genome.</title>
        <authorList>
            <person name="Bian C."/>
        </authorList>
    </citation>
    <scope>NUCLEOTIDE SEQUENCE</scope>
    <source>
        <strain evidence="1">CB-2022</strain>
        <tissue evidence="1">Muscle</tissue>
    </source>
</reference>
<proteinExistence type="predicted"/>
<sequence length="298" mass="33249">MVMSLSPVSGSKESGLRGAALLGKTSSSIMNDIKNVTVPCLDIEYLLSAKVKLRQEGLLDSSLKTNLEFAINSMEAFPAAKRRNVSLTLEGERQLVRFMAGTPVLLYTVHLGPKGPEFHQRVQVGAHLTASCLNEGHFAGHRCKDELEGCLEQARRTLSTEAESNPSGLGELELRIVCGELHLTYSTQQPQHSLIICPRRRVYLGKALNLERLLEVKTYLEQTGAMGKGLLICFQHLLLHFGQYQEENSRVVLQSDGEMVELLSGSPDYHSTQHYIFTDGQNQAHSHRVQDMDLWEYD</sequence>
<dbReference type="Proteomes" id="UP001239994">
    <property type="component" value="Unassembled WGS sequence"/>
</dbReference>
<gene>
    <name evidence="1" type="ORF">P4O66_013306</name>
</gene>
<comment type="caution">
    <text evidence="1">The sequence shown here is derived from an EMBL/GenBank/DDBJ whole genome shotgun (WGS) entry which is preliminary data.</text>
</comment>
<evidence type="ECO:0000313" key="2">
    <source>
        <dbReference type="Proteomes" id="UP001239994"/>
    </source>
</evidence>
<name>A0AAD8Z4A0_9TELE</name>
<accession>A0AAD8Z4A0</accession>
<keyword evidence="2" id="KW-1185">Reference proteome</keyword>
<dbReference type="AlphaFoldDB" id="A0AAD8Z4A0"/>
<evidence type="ECO:0000313" key="1">
    <source>
        <dbReference type="EMBL" id="KAK1791289.1"/>
    </source>
</evidence>
<organism evidence="1 2">
    <name type="scientific">Electrophorus voltai</name>
    <dbReference type="NCBI Taxonomy" id="2609070"/>
    <lineage>
        <taxon>Eukaryota</taxon>
        <taxon>Metazoa</taxon>
        <taxon>Chordata</taxon>
        <taxon>Craniata</taxon>
        <taxon>Vertebrata</taxon>
        <taxon>Euteleostomi</taxon>
        <taxon>Actinopterygii</taxon>
        <taxon>Neopterygii</taxon>
        <taxon>Teleostei</taxon>
        <taxon>Ostariophysi</taxon>
        <taxon>Gymnotiformes</taxon>
        <taxon>Gymnotoidei</taxon>
        <taxon>Gymnotidae</taxon>
        <taxon>Electrophorus</taxon>
    </lineage>
</organism>
<dbReference type="EMBL" id="JAROKS010000020">
    <property type="protein sequence ID" value="KAK1791289.1"/>
    <property type="molecule type" value="Genomic_DNA"/>
</dbReference>